<reference evidence="1 2" key="1">
    <citation type="submission" date="2018-11" db="EMBL/GenBank/DDBJ databases">
        <title>Paraburkholderia sp. DHOA04, isolated from soil.</title>
        <authorList>
            <person name="Gao Z.-H."/>
            <person name="Qiu L.-H."/>
            <person name="Fu J.-C."/>
        </authorList>
    </citation>
    <scope>NUCLEOTIDE SEQUENCE [LARGE SCALE GENOMIC DNA]</scope>
    <source>
        <strain evidence="1 2">DHOA04</strain>
    </source>
</reference>
<dbReference type="EMBL" id="RQIS01000013">
    <property type="protein sequence ID" value="RQH04488.1"/>
    <property type="molecule type" value="Genomic_DNA"/>
</dbReference>
<gene>
    <name evidence="1" type="ORF">D1Y85_18555</name>
</gene>
<dbReference type="OrthoDB" id="9034987at2"/>
<comment type="caution">
    <text evidence="1">The sequence shown here is derived from an EMBL/GenBank/DDBJ whole genome shotgun (WGS) entry which is preliminary data.</text>
</comment>
<evidence type="ECO:0008006" key="3">
    <source>
        <dbReference type="Google" id="ProtNLM"/>
    </source>
</evidence>
<keyword evidence="2" id="KW-1185">Reference proteome</keyword>
<sequence length="84" mass="9360">MLSPHEIATLMLVRHSPEQIDMNRGELHTLLERRLIALEQRGGGHRRLSLTTTGRQLLEAVGRLDPTLPEANEANGFGRLAVNL</sequence>
<dbReference type="AlphaFoldDB" id="A0A3N6MLW6"/>
<name>A0A3N6MLW6_9BURK</name>
<protein>
    <recommendedName>
        <fullName evidence="3">Preprotein translocase subunit SecA</fullName>
    </recommendedName>
</protein>
<organism evidence="1 2">
    <name type="scientific">Paraburkholderia dinghuensis</name>
    <dbReference type="NCBI Taxonomy" id="2305225"/>
    <lineage>
        <taxon>Bacteria</taxon>
        <taxon>Pseudomonadati</taxon>
        <taxon>Pseudomonadota</taxon>
        <taxon>Betaproteobacteria</taxon>
        <taxon>Burkholderiales</taxon>
        <taxon>Burkholderiaceae</taxon>
        <taxon>Paraburkholderia</taxon>
    </lineage>
</organism>
<proteinExistence type="predicted"/>
<evidence type="ECO:0000313" key="2">
    <source>
        <dbReference type="Proteomes" id="UP000272778"/>
    </source>
</evidence>
<evidence type="ECO:0000313" key="1">
    <source>
        <dbReference type="EMBL" id="RQH04488.1"/>
    </source>
</evidence>
<accession>A0A3N6MLW6</accession>
<dbReference type="Proteomes" id="UP000272778">
    <property type="component" value="Unassembled WGS sequence"/>
</dbReference>